<evidence type="ECO:0000313" key="3">
    <source>
        <dbReference type="EMBL" id="MTD11169.1"/>
    </source>
</evidence>
<dbReference type="InterPro" id="IPR016087">
    <property type="entry name" value="Chalcone_isomerase"/>
</dbReference>
<name>A0A6L6GFB0_9GAMM</name>
<gene>
    <name evidence="3" type="ORF">GIX10_06910</name>
</gene>
<reference evidence="3 4" key="1">
    <citation type="submission" date="2019-11" db="EMBL/GenBank/DDBJ databases">
        <authorList>
            <person name="An D."/>
        </authorList>
    </citation>
    <scope>NUCLEOTIDE SEQUENCE [LARGE SCALE GENOMIC DNA]</scope>
    <source>
        <strain evidence="3 4">YIM 103518</strain>
    </source>
</reference>
<evidence type="ECO:0000259" key="2">
    <source>
        <dbReference type="Pfam" id="PF16036"/>
    </source>
</evidence>
<organism evidence="3 4">
    <name type="scientific">Acinetobacter faecalis</name>
    <dbReference type="NCBI Taxonomy" id="2665161"/>
    <lineage>
        <taxon>Bacteria</taxon>
        <taxon>Pseudomonadati</taxon>
        <taxon>Pseudomonadota</taxon>
        <taxon>Gammaproteobacteria</taxon>
        <taxon>Moraxellales</taxon>
        <taxon>Moraxellaceae</taxon>
        <taxon>Acinetobacter</taxon>
    </lineage>
</organism>
<feature type="domain" description="Chalcone isomerase" evidence="2">
    <location>
        <begin position="61"/>
        <end position="165"/>
    </location>
</feature>
<protein>
    <recommendedName>
        <fullName evidence="2">Chalcone isomerase domain-containing protein</fullName>
    </recommendedName>
</protein>
<dbReference type="Proteomes" id="UP000473854">
    <property type="component" value="Unassembled WGS sequence"/>
</dbReference>
<evidence type="ECO:0000256" key="1">
    <source>
        <dbReference type="SAM" id="SignalP"/>
    </source>
</evidence>
<dbReference type="Pfam" id="PF16036">
    <property type="entry name" value="Chalcone_3"/>
    <property type="match status" value="1"/>
</dbReference>
<dbReference type="EMBL" id="WLYL01000017">
    <property type="protein sequence ID" value="MTD11169.1"/>
    <property type="molecule type" value="Genomic_DNA"/>
</dbReference>
<accession>A0A6L6GFB0</accession>
<proteinExistence type="predicted"/>
<feature type="chain" id="PRO_5026700040" description="Chalcone isomerase domain-containing protein" evidence="1">
    <location>
        <begin position="27"/>
        <end position="166"/>
    </location>
</feature>
<keyword evidence="1" id="KW-0732">Signal</keyword>
<comment type="caution">
    <text evidence="3">The sequence shown here is derived from an EMBL/GenBank/DDBJ whole genome shotgun (WGS) entry which is preliminary data.</text>
</comment>
<dbReference type="RefSeq" id="WP_154772781.1">
    <property type="nucleotide sequence ID" value="NZ_JAXHPD010000007.1"/>
</dbReference>
<dbReference type="AlphaFoldDB" id="A0A6L6GFB0"/>
<evidence type="ECO:0000313" key="4">
    <source>
        <dbReference type="Proteomes" id="UP000473854"/>
    </source>
</evidence>
<sequence length="166" mass="18776">MVTPFQKITLISSILIASAISMPSFAKTEKQCGNGELLVSKKIVGTATYAAENCNKPWLGQNIQMEFNYTENIPEWAFKRAATHFLKRNMNNLKDDSALHQVTALYRPVKKGDVYKLSYVHANQTLTLSLNNRVLGKVKDPQIQQYFVIWLGKAPFSAKLKQQLLN</sequence>
<feature type="signal peptide" evidence="1">
    <location>
        <begin position="1"/>
        <end position="26"/>
    </location>
</feature>